<dbReference type="InterPro" id="IPR002156">
    <property type="entry name" value="RNaseH_domain"/>
</dbReference>
<dbReference type="AlphaFoldDB" id="A0A8J2UN00"/>
<keyword evidence="3" id="KW-1185">Reference proteome</keyword>
<dbReference type="Gene3D" id="3.30.420.10">
    <property type="entry name" value="Ribonuclease H-like superfamily/Ribonuclease H"/>
    <property type="match status" value="1"/>
</dbReference>
<accession>A0A8J2UN00</accession>
<evidence type="ECO:0000313" key="2">
    <source>
        <dbReference type="EMBL" id="GGC08987.1"/>
    </source>
</evidence>
<feature type="domain" description="RNase H type-1" evidence="1">
    <location>
        <begin position="68"/>
        <end position="201"/>
    </location>
</feature>
<dbReference type="RefSeq" id="WP_229728952.1">
    <property type="nucleotide sequence ID" value="NZ_BMCG01000003.1"/>
</dbReference>
<name>A0A8J2UN00_9BURK</name>
<dbReference type="PANTHER" id="PTHR47723:SF19">
    <property type="entry name" value="POLYNUCLEOTIDYL TRANSFERASE, RIBONUCLEASE H-LIKE SUPERFAMILY PROTEIN"/>
    <property type="match status" value="1"/>
</dbReference>
<dbReference type="Pfam" id="PF13456">
    <property type="entry name" value="RVT_3"/>
    <property type="match status" value="1"/>
</dbReference>
<dbReference type="InterPro" id="IPR012337">
    <property type="entry name" value="RNaseH-like_sf"/>
</dbReference>
<protein>
    <recommendedName>
        <fullName evidence="1">RNase H type-1 domain-containing protein</fullName>
    </recommendedName>
</protein>
<dbReference type="GO" id="GO:0003676">
    <property type="term" value="F:nucleic acid binding"/>
    <property type="evidence" value="ECO:0007669"/>
    <property type="project" value="InterPro"/>
</dbReference>
<organism evidence="2 3">
    <name type="scientific">Oxalicibacterium flavum</name>
    <dbReference type="NCBI Taxonomy" id="179467"/>
    <lineage>
        <taxon>Bacteria</taxon>
        <taxon>Pseudomonadati</taxon>
        <taxon>Pseudomonadota</taxon>
        <taxon>Betaproteobacteria</taxon>
        <taxon>Burkholderiales</taxon>
        <taxon>Oxalobacteraceae</taxon>
        <taxon>Oxalicibacterium</taxon>
    </lineage>
</organism>
<dbReference type="EMBL" id="BMCG01000003">
    <property type="protein sequence ID" value="GGC08987.1"/>
    <property type="molecule type" value="Genomic_DNA"/>
</dbReference>
<dbReference type="CDD" id="cd09279">
    <property type="entry name" value="RNase_HI_like"/>
    <property type="match status" value="1"/>
</dbReference>
<dbReference type="SUPFAM" id="SSF53098">
    <property type="entry name" value="Ribonuclease H-like"/>
    <property type="match status" value="1"/>
</dbReference>
<dbReference type="InterPro" id="IPR053151">
    <property type="entry name" value="RNase_H-like"/>
</dbReference>
<dbReference type="PROSITE" id="PS50879">
    <property type="entry name" value="RNASE_H_1"/>
    <property type="match status" value="1"/>
</dbReference>
<evidence type="ECO:0000313" key="3">
    <source>
        <dbReference type="Proteomes" id="UP000620266"/>
    </source>
</evidence>
<dbReference type="Proteomes" id="UP000620266">
    <property type="component" value="Unassembled WGS sequence"/>
</dbReference>
<gene>
    <name evidence="2" type="ORF">GCM10007205_17650</name>
</gene>
<comment type="caution">
    <text evidence="2">The sequence shown here is derived from an EMBL/GenBank/DDBJ whole genome shotgun (WGS) entry which is preliminary data.</text>
</comment>
<proteinExistence type="predicted"/>
<sequence>MARKRMAGNDLSEEQALLEVLMQSAGDRPLAALLETRRQENRRQHERIAMRRQAQAARLAARRATTAPADAWLAWFDGSARPNPGRMGMGAILQAPDGRTIQLGVTGGHGDSSQAEYLALHAVLDAAVQHGVSRLVVHGDSRVVIDDVLAANGRTAAALSASRQHALQLMARIGSVTLTWIPRHRNVAADRLSQHASRHSGTQSAPRLP</sequence>
<dbReference type="PANTHER" id="PTHR47723">
    <property type="entry name" value="OS05G0353850 PROTEIN"/>
    <property type="match status" value="1"/>
</dbReference>
<reference evidence="2" key="1">
    <citation type="journal article" date="2014" name="Int. J. Syst. Evol. Microbiol.">
        <title>Complete genome sequence of Corynebacterium casei LMG S-19264T (=DSM 44701T), isolated from a smear-ripened cheese.</title>
        <authorList>
            <consortium name="US DOE Joint Genome Institute (JGI-PGF)"/>
            <person name="Walter F."/>
            <person name="Albersmeier A."/>
            <person name="Kalinowski J."/>
            <person name="Ruckert C."/>
        </authorList>
    </citation>
    <scope>NUCLEOTIDE SEQUENCE</scope>
    <source>
        <strain evidence="2">CCM 7086</strain>
    </source>
</reference>
<reference evidence="2" key="2">
    <citation type="submission" date="2020-09" db="EMBL/GenBank/DDBJ databases">
        <authorList>
            <person name="Sun Q."/>
            <person name="Sedlacek I."/>
        </authorList>
    </citation>
    <scope>NUCLEOTIDE SEQUENCE</scope>
    <source>
        <strain evidence="2">CCM 7086</strain>
    </source>
</reference>
<dbReference type="GO" id="GO:0004523">
    <property type="term" value="F:RNA-DNA hybrid ribonuclease activity"/>
    <property type="evidence" value="ECO:0007669"/>
    <property type="project" value="InterPro"/>
</dbReference>
<dbReference type="InterPro" id="IPR036397">
    <property type="entry name" value="RNaseH_sf"/>
</dbReference>
<evidence type="ECO:0000259" key="1">
    <source>
        <dbReference type="PROSITE" id="PS50879"/>
    </source>
</evidence>